<dbReference type="InterPro" id="IPR000873">
    <property type="entry name" value="AMP-dep_synth/lig_dom"/>
</dbReference>
<feature type="domain" description="AMP-dependent synthetase/ligase" evidence="2">
    <location>
        <begin position="7"/>
        <end position="108"/>
    </location>
</feature>
<dbReference type="InterPro" id="IPR050237">
    <property type="entry name" value="ATP-dep_AMP-bd_enzyme"/>
</dbReference>
<dbReference type="STRING" id="1993.SAMN04489713_13043"/>
<sequence>MSIVGDHARDRGGAPAVTGDGRTVSYAELDERSSRCAQALLDAGLGAGSRVAYVGKNAPEYFDLLFGAAKIGAVTAPVNWGLTPPEIAAVVADAQAPVTLVDAEFASLAGELPGRIVVTGAEHERWPAGHPAEDPGFTGRPDDIVVPLHLRDDRRHRPARPRGPRSRGSALPPDALGRAPLRMGRDKDRRAGR</sequence>
<dbReference type="SUPFAM" id="SSF56801">
    <property type="entry name" value="Acetyl-CoA synthetase-like"/>
    <property type="match status" value="1"/>
</dbReference>
<dbReference type="InParanoid" id="A0A1I5Y6P8"/>
<evidence type="ECO:0000256" key="1">
    <source>
        <dbReference type="SAM" id="MobiDB-lite"/>
    </source>
</evidence>
<feature type="region of interest" description="Disordered" evidence="1">
    <location>
        <begin position="1"/>
        <end position="20"/>
    </location>
</feature>
<dbReference type="AlphaFoldDB" id="A0A1I5Y6P8"/>
<proteinExistence type="predicted"/>
<gene>
    <name evidence="3" type="ORF">SAMN04489713_13043</name>
</gene>
<dbReference type="Proteomes" id="UP000183413">
    <property type="component" value="Unassembled WGS sequence"/>
</dbReference>
<feature type="region of interest" description="Disordered" evidence="1">
    <location>
        <begin position="126"/>
        <end position="193"/>
    </location>
</feature>
<dbReference type="InterPro" id="IPR042099">
    <property type="entry name" value="ANL_N_sf"/>
</dbReference>
<evidence type="ECO:0000259" key="2">
    <source>
        <dbReference type="Pfam" id="PF00501"/>
    </source>
</evidence>
<dbReference type="PANTHER" id="PTHR43767:SF1">
    <property type="entry name" value="NONRIBOSOMAL PEPTIDE SYNTHASE PES1 (EUROFUNG)-RELATED"/>
    <property type="match status" value="1"/>
</dbReference>
<reference evidence="3 4" key="1">
    <citation type="submission" date="2016-10" db="EMBL/GenBank/DDBJ databases">
        <authorList>
            <person name="de Groot N.N."/>
        </authorList>
    </citation>
    <scope>NUCLEOTIDE SEQUENCE [LARGE SCALE GENOMIC DNA]</scope>
    <source>
        <strain evidence="3 4">DSM 43067</strain>
    </source>
</reference>
<dbReference type="Gene3D" id="3.40.50.12780">
    <property type="entry name" value="N-terminal domain of ligase-like"/>
    <property type="match status" value="1"/>
</dbReference>
<name>A0A1I5Y6P8_9ACTN</name>
<evidence type="ECO:0000313" key="3">
    <source>
        <dbReference type="EMBL" id="SFQ39886.1"/>
    </source>
</evidence>
<accession>A0A1I5Y6P8</accession>
<feature type="compositionally biased region" description="Basic and acidic residues" evidence="1">
    <location>
        <begin position="1"/>
        <end position="12"/>
    </location>
</feature>
<dbReference type="Pfam" id="PF00501">
    <property type="entry name" value="AMP-binding"/>
    <property type="match status" value="1"/>
</dbReference>
<feature type="compositionally biased region" description="Basic and acidic residues" evidence="1">
    <location>
        <begin position="183"/>
        <end position="193"/>
    </location>
</feature>
<keyword evidence="4" id="KW-1185">Reference proteome</keyword>
<dbReference type="EMBL" id="FOVH01000030">
    <property type="protein sequence ID" value="SFQ39886.1"/>
    <property type="molecule type" value="Genomic_DNA"/>
</dbReference>
<feature type="compositionally biased region" description="Basic residues" evidence="1">
    <location>
        <begin position="156"/>
        <end position="165"/>
    </location>
</feature>
<evidence type="ECO:0000313" key="4">
    <source>
        <dbReference type="Proteomes" id="UP000183413"/>
    </source>
</evidence>
<dbReference type="PANTHER" id="PTHR43767">
    <property type="entry name" value="LONG-CHAIN-FATTY-ACID--COA LIGASE"/>
    <property type="match status" value="1"/>
</dbReference>
<organism evidence="3 4">
    <name type="scientific">Actinomadura madurae</name>
    <dbReference type="NCBI Taxonomy" id="1993"/>
    <lineage>
        <taxon>Bacteria</taxon>
        <taxon>Bacillati</taxon>
        <taxon>Actinomycetota</taxon>
        <taxon>Actinomycetes</taxon>
        <taxon>Streptosporangiales</taxon>
        <taxon>Thermomonosporaceae</taxon>
        <taxon>Actinomadura</taxon>
    </lineage>
</organism>
<protein>
    <submittedName>
        <fullName evidence="3">AMP-binding enzyme</fullName>
    </submittedName>
</protein>